<keyword evidence="1" id="KW-0175">Coiled coil</keyword>
<accession>W7BFZ3</accession>
<protein>
    <recommendedName>
        <fullName evidence="4">Transposase</fullName>
    </recommendedName>
</protein>
<keyword evidence="3" id="KW-1185">Reference proteome</keyword>
<gene>
    <name evidence="2" type="ORF">MAQA_08867</name>
</gene>
<evidence type="ECO:0000256" key="1">
    <source>
        <dbReference type="SAM" id="Coils"/>
    </source>
</evidence>
<organism evidence="2 3">
    <name type="scientific">Listeria aquatica FSL S10-1188</name>
    <dbReference type="NCBI Taxonomy" id="1265818"/>
    <lineage>
        <taxon>Bacteria</taxon>
        <taxon>Bacillati</taxon>
        <taxon>Bacillota</taxon>
        <taxon>Bacilli</taxon>
        <taxon>Bacillales</taxon>
        <taxon>Listeriaceae</taxon>
        <taxon>Listeria</taxon>
    </lineage>
</organism>
<comment type="caution">
    <text evidence="2">The sequence shown here is derived from an EMBL/GenBank/DDBJ whole genome shotgun (WGS) entry which is preliminary data.</text>
</comment>
<sequence length="66" mass="8246">MKNKRFFLLYENRYQALKKEAEKLKEQMKRLKEAKPYFKHNQHYLVKVKTLPERRVLSLRKKNPQL</sequence>
<name>W7BFZ3_9LIST</name>
<proteinExistence type="predicted"/>
<evidence type="ECO:0000313" key="3">
    <source>
        <dbReference type="Proteomes" id="UP000019246"/>
    </source>
</evidence>
<dbReference type="AlphaFoldDB" id="W7BFZ3"/>
<dbReference type="EMBL" id="AOCG01000009">
    <property type="protein sequence ID" value="EUJ18678.1"/>
    <property type="molecule type" value="Genomic_DNA"/>
</dbReference>
<dbReference type="PATRIC" id="fig|1265818.5.peg.1788"/>
<reference evidence="2 3" key="1">
    <citation type="journal article" date="2014" name="Int. J. Syst. Evol. Microbiol.">
        <title>Listeria floridensis sp. nov., Listeria aquatica sp. nov., Listeria cornellensis sp. nov., Listeria riparia sp. nov. and Listeria grandensis sp. nov., from agricultural and natural environments.</title>
        <authorList>
            <person name="den Bakker H.C."/>
            <person name="Warchocki S."/>
            <person name="Wright E.M."/>
            <person name="Allred A.F."/>
            <person name="Ahlstrom C."/>
            <person name="Manuel C.S."/>
            <person name="Stasiewicz M.J."/>
            <person name="Burrell A."/>
            <person name="Roof S."/>
            <person name="Strawn L."/>
            <person name="Fortes E.D."/>
            <person name="Nightingale K.K."/>
            <person name="Kephart D."/>
            <person name="Wiedmann M."/>
        </authorList>
    </citation>
    <scope>NUCLEOTIDE SEQUENCE [LARGE SCALE GENOMIC DNA]</scope>
    <source>
        <strain evidence="2 3">FSL S10-1188</strain>
    </source>
</reference>
<dbReference type="STRING" id="1265818.MAQA_08867"/>
<feature type="coiled-coil region" evidence="1">
    <location>
        <begin position="7"/>
        <end position="34"/>
    </location>
</feature>
<evidence type="ECO:0000313" key="2">
    <source>
        <dbReference type="EMBL" id="EUJ18678.1"/>
    </source>
</evidence>
<dbReference type="Proteomes" id="UP000019246">
    <property type="component" value="Unassembled WGS sequence"/>
</dbReference>
<evidence type="ECO:0008006" key="4">
    <source>
        <dbReference type="Google" id="ProtNLM"/>
    </source>
</evidence>